<accession>A0ABW1DLW5</accession>
<keyword evidence="3" id="KW-1185">Reference proteome</keyword>
<feature type="transmembrane region" description="Helical" evidence="1">
    <location>
        <begin position="49"/>
        <end position="66"/>
    </location>
</feature>
<keyword evidence="1" id="KW-1133">Transmembrane helix</keyword>
<keyword evidence="1" id="KW-0812">Transmembrane</keyword>
<keyword evidence="1" id="KW-0472">Membrane</keyword>
<name>A0ABW1DLW5_9DEIO</name>
<gene>
    <name evidence="2" type="ORF">ACFPQ6_15075</name>
</gene>
<evidence type="ECO:0000313" key="2">
    <source>
        <dbReference type="EMBL" id="MFC5849627.1"/>
    </source>
</evidence>
<dbReference type="RefSeq" id="WP_380050929.1">
    <property type="nucleotide sequence ID" value="NZ_JBHSOH010000029.1"/>
</dbReference>
<sequence>MSQETLRIWARAFRAFTLISLGFTVFGLLIYSGNWFVSRDDLSMTPSSFIWPIALNLTLGAVAWWLHRTSQRAP</sequence>
<comment type="caution">
    <text evidence="2">The sequence shown here is derived from an EMBL/GenBank/DDBJ whole genome shotgun (WGS) entry which is preliminary data.</text>
</comment>
<evidence type="ECO:0000256" key="1">
    <source>
        <dbReference type="SAM" id="Phobius"/>
    </source>
</evidence>
<evidence type="ECO:0000313" key="3">
    <source>
        <dbReference type="Proteomes" id="UP001595979"/>
    </source>
</evidence>
<organism evidence="2 3">
    <name type="scientific">Deinococcus petrolearius</name>
    <dbReference type="NCBI Taxonomy" id="1751295"/>
    <lineage>
        <taxon>Bacteria</taxon>
        <taxon>Thermotogati</taxon>
        <taxon>Deinococcota</taxon>
        <taxon>Deinococci</taxon>
        <taxon>Deinococcales</taxon>
        <taxon>Deinococcaceae</taxon>
        <taxon>Deinococcus</taxon>
    </lineage>
</organism>
<proteinExistence type="predicted"/>
<feature type="transmembrane region" description="Helical" evidence="1">
    <location>
        <begin position="12"/>
        <end position="37"/>
    </location>
</feature>
<dbReference type="EMBL" id="JBHSOH010000029">
    <property type="protein sequence ID" value="MFC5849627.1"/>
    <property type="molecule type" value="Genomic_DNA"/>
</dbReference>
<dbReference type="Proteomes" id="UP001595979">
    <property type="component" value="Unassembled WGS sequence"/>
</dbReference>
<protein>
    <submittedName>
        <fullName evidence="2">Uncharacterized protein</fullName>
    </submittedName>
</protein>
<reference evidence="3" key="1">
    <citation type="journal article" date="2019" name="Int. J. Syst. Evol. Microbiol.">
        <title>The Global Catalogue of Microorganisms (GCM) 10K type strain sequencing project: providing services to taxonomists for standard genome sequencing and annotation.</title>
        <authorList>
            <consortium name="The Broad Institute Genomics Platform"/>
            <consortium name="The Broad Institute Genome Sequencing Center for Infectious Disease"/>
            <person name="Wu L."/>
            <person name="Ma J."/>
        </authorList>
    </citation>
    <scope>NUCLEOTIDE SEQUENCE [LARGE SCALE GENOMIC DNA]</scope>
    <source>
        <strain evidence="3">CGMCC 1.15053</strain>
    </source>
</reference>